<dbReference type="PANTHER" id="PTHR40980:SF4">
    <property type="entry name" value="TONB-DEPENDENT RECEPTOR-LIKE BETA-BARREL DOMAIN-CONTAINING PROTEIN"/>
    <property type="match status" value="1"/>
</dbReference>
<dbReference type="RefSeq" id="WP_127343725.1">
    <property type="nucleotide sequence ID" value="NZ_RJJX01000010.1"/>
</dbReference>
<evidence type="ECO:0000256" key="3">
    <source>
        <dbReference type="ARBA" id="ARBA00022452"/>
    </source>
</evidence>
<evidence type="ECO:0000256" key="4">
    <source>
        <dbReference type="ARBA" id="ARBA00022692"/>
    </source>
</evidence>
<comment type="caution">
    <text evidence="11">The sequence shown here is derived from an EMBL/GenBank/DDBJ whole genome shotgun (WGS) entry which is preliminary data.</text>
</comment>
<evidence type="ECO:0000256" key="1">
    <source>
        <dbReference type="ARBA" id="ARBA00004571"/>
    </source>
</evidence>
<dbReference type="PROSITE" id="PS52016">
    <property type="entry name" value="TONB_DEPENDENT_REC_3"/>
    <property type="match status" value="1"/>
</dbReference>
<keyword evidence="12" id="KW-1185">Reference proteome</keyword>
<keyword evidence="5 7" id="KW-0472">Membrane</keyword>
<feature type="chain" id="PRO_5019217208" evidence="9">
    <location>
        <begin position="22"/>
        <end position="823"/>
    </location>
</feature>
<reference evidence="11 12" key="1">
    <citation type="submission" date="2018-11" db="EMBL/GenBank/DDBJ databases">
        <title>Parancylomarina longa gen. nov., sp. nov., isolated from sediments of southern Okinawa.</title>
        <authorList>
            <person name="Fu T."/>
        </authorList>
    </citation>
    <scope>NUCLEOTIDE SEQUENCE [LARGE SCALE GENOMIC DNA]</scope>
    <source>
        <strain evidence="11 12">T3-2 S1-C</strain>
    </source>
</reference>
<evidence type="ECO:0000256" key="7">
    <source>
        <dbReference type="PROSITE-ProRule" id="PRU01360"/>
    </source>
</evidence>
<evidence type="ECO:0000256" key="9">
    <source>
        <dbReference type="SAM" id="SignalP"/>
    </source>
</evidence>
<dbReference type="Pfam" id="PF13715">
    <property type="entry name" value="CarbopepD_reg_2"/>
    <property type="match status" value="1"/>
</dbReference>
<comment type="similarity">
    <text evidence="7">Belongs to the TonB-dependent receptor family.</text>
</comment>
<dbReference type="Gene3D" id="2.40.170.20">
    <property type="entry name" value="TonB-dependent receptor, beta-barrel domain"/>
    <property type="match status" value="1"/>
</dbReference>
<keyword evidence="4 7" id="KW-0812">Transmembrane</keyword>
<dbReference type="Proteomes" id="UP000282985">
    <property type="component" value="Unassembled WGS sequence"/>
</dbReference>
<dbReference type="SUPFAM" id="SSF49464">
    <property type="entry name" value="Carboxypeptidase regulatory domain-like"/>
    <property type="match status" value="1"/>
</dbReference>
<evidence type="ECO:0000256" key="8">
    <source>
        <dbReference type="SAM" id="MobiDB-lite"/>
    </source>
</evidence>
<dbReference type="OrthoDB" id="910296at2"/>
<dbReference type="Gene3D" id="2.170.130.10">
    <property type="entry name" value="TonB-dependent receptor, plug domain"/>
    <property type="match status" value="1"/>
</dbReference>
<sequence>MREGILIVILFLSSITSFAQADKGEGNKNGSLTGIIIDAKTNQPLPYVNVVIRDVTQKIITGGITDDNGKFHIKKIAHGKYTVEIQYMGYKPFVRELDFSSKISAHKLGIVQLEEDTKALGEVTVRAELSTVTQKIDRKVVNVGKDLTAAGATASEVLNNVQSVSVDSQTGTVSLRGNENVRILVDGKPTNISAAQLLQQIPSTSIKSIELITNPSAKYNPEGMSGIINIVLNKNANIGFNGNVNMGVTRGVNTRSNGSIDLNYKTGEVNFFLNFGANGGKRNNYGDVLRSAVDENGQVILPDDILQDFEFNSDNNSQLLKVGADIYLNKKNTLSFYTTQNFHDGLMNGTTKIYRGDVLDNESLFRSETDNTTGTYNMDYKIDFEKEGHSLEFEATYSESDSPEDATNTELLNPIDLTSNYSDDIKNDYTNSLFNVDYTNPLSENTKLELGLELRINNTDNSKKTNQHDFVYDDMGNRIPNGDWYETVLKPNSAFTYDRNIYSGYVNLNQKIDNFSMQLGARIEQYEVDGEFMKGDENAKYSDSRFTVYPSVFFTYNPSDKNQLQLSYSRRVDRPSIRQVNPIREWSTPLISSFGNPELNPQFTNSFEFNYTKGLEKGSATVGVFYRRVNDNISRVLNKDPLDVEKVELSYYNTDSNDRYGLELSANYRFFKWWSMNASSDLYIQKETGVSNGENLEITNSSFNVRASNSFTVNKKLRFQLFAMYRGGGKDLQFKVDPMWMINTGASYRVLKGKGTFTFRVNDIFKGMKFKFDSKVPYNQTGEFHWESRTAYLGFSYRFGSGKNKAKRRKNRDKHETQGGGFM</sequence>
<evidence type="ECO:0000259" key="10">
    <source>
        <dbReference type="Pfam" id="PF14905"/>
    </source>
</evidence>
<feature type="signal peptide" evidence="9">
    <location>
        <begin position="1"/>
        <end position="21"/>
    </location>
</feature>
<accession>A0A434AUZ7</accession>
<dbReference type="PANTHER" id="PTHR40980">
    <property type="entry name" value="PLUG DOMAIN-CONTAINING PROTEIN"/>
    <property type="match status" value="1"/>
</dbReference>
<keyword evidence="2 7" id="KW-0813">Transport</keyword>
<keyword evidence="11" id="KW-0675">Receptor</keyword>
<organism evidence="11 12">
    <name type="scientific">Ancylomarina longa</name>
    <dbReference type="NCBI Taxonomy" id="2487017"/>
    <lineage>
        <taxon>Bacteria</taxon>
        <taxon>Pseudomonadati</taxon>
        <taxon>Bacteroidota</taxon>
        <taxon>Bacteroidia</taxon>
        <taxon>Marinilabiliales</taxon>
        <taxon>Marinifilaceae</taxon>
        <taxon>Ancylomarina</taxon>
    </lineage>
</organism>
<dbReference type="InterPro" id="IPR037066">
    <property type="entry name" value="Plug_dom_sf"/>
</dbReference>
<dbReference type="InterPro" id="IPR036942">
    <property type="entry name" value="Beta-barrel_TonB_sf"/>
</dbReference>
<feature type="region of interest" description="Disordered" evidence="8">
    <location>
        <begin position="801"/>
        <end position="823"/>
    </location>
</feature>
<evidence type="ECO:0000256" key="6">
    <source>
        <dbReference type="ARBA" id="ARBA00023237"/>
    </source>
</evidence>
<dbReference type="InterPro" id="IPR039426">
    <property type="entry name" value="TonB-dep_rcpt-like"/>
</dbReference>
<evidence type="ECO:0000313" key="11">
    <source>
        <dbReference type="EMBL" id="RUT78281.1"/>
    </source>
</evidence>
<dbReference type="GO" id="GO:0009279">
    <property type="term" value="C:cell outer membrane"/>
    <property type="evidence" value="ECO:0007669"/>
    <property type="project" value="UniProtKB-SubCell"/>
</dbReference>
<dbReference type="AlphaFoldDB" id="A0A434AUZ7"/>
<dbReference type="InterPro" id="IPR041700">
    <property type="entry name" value="OMP_b-brl_3"/>
</dbReference>
<name>A0A434AUZ7_9BACT</name>
<dbReference type="Gene3D" id="2.60.40.1120">
    <property type="entry name" value="Carboxypeptidase-like, regulatory domain"/>
    <property type="match status" value="1"/>
</dbReference>
<keyword evidence="6 7" id="KW-0998">Cell outer membrane</keyword>
<dbReference type="EMBL" id="RJJX01000010">
    <property type="protein sequence ID" value="RUT78281.1"/>
    <property type="molecule type" value="Genomic_DNA"/>
</dbReference>
<gene>
    <name evidence="11" type="ORF">DLK05_09425</name>
</gene>
<keyword evidence="9" id="KW-0732">Signal</keyword>
<evidence type="ECO:0000256" key="2">
    <source>
        <dbReference type="ARBA" id="ARBA00022448"/>
    </source>
</evidence>
<dbReference type="InterPro" id="IPR008969">
    <property type="entry name" value="CarboxyPept-like_regulatory"/>
</dbReference>
<evidence type="ECO:0000313" key="12">
    <source>
        <dbReference type="Proteomes" id="UP000282985"/>
    </source>
</evidence>
<dbReference type="Pfam" id="PF14905">
    <property type="entry name" value="OMP_b-brl_3"/>
    <property type="match status" value="1"/>
</dbReference>
<keyword evidence="3 7" id="KW-1134">Transmembrane beta strand</keyword>
<evidence type="ECO:0000256" key="5">
    <source>
        <dbReference type="ARBA" id="ARBA00023136"/>
    </source>
</evidence>
<feature type="domain" description="Outer membrane protein beta-barrel" evidence="10">
    <location>
        <begin position="383"/>
        <end position="797"/>
    </location>
</feature>
<proteinExistence type="inferred from homology"/>
<comment type="subcellular location">
    <subcellularLocation>
        <location evidence="1 7">Cell outer membrane</location>
        <topology evidence="1 7">Multi-pass membrane protein</topology>
    </subcellularLocation>
</comment>
<dbReference type="SUPFAM" id="SSF56935">
    <property type="entry name" value="Porins"/>
    <property type="match status" value="1"/>
</dbReference>
<protein>
    <submittedName>
        <fullName evidence="11">TonB-dependent receptor</fullName>
    </submittedName>
</protein>